<organism evidence="6">
    <name type="scientific">Candida tenuis (strain ATCC 10573 / BCRC 21748 / CBS 615 / JCM 9827 / NBRC 10315 / NRRL Y-1498 / VKM Y-70)</name>
    <name type="common">Yeast</name>
    <name type="synonym">Yamadazyma tenuis</name>
    <dbReference type="NCBI Taxonomy" id="590646"/>
    <lineage>
        <taxon>Eukaryota</taxon>
        <taxon>Fungi</taxon>
        <taxon>Dikarya</taxon>
        <taxon>Ascomycota</taxon>
        <taxon>Saccharomycotina</taxon>
        <taxon>Pichiomycetes</taxon>
        <taxon>Debaryomycetaceae</taxon>
        <taxon>Yamadazyma</taxon>
    </lineage>
</organism>
<dbReference type="KEGG" id="cten:18248108"/>
<dbReference type="PROSITE" id="PS50102">
    <property type="entry name" value="RRM"/>
    <property type="match status" value="1"/>
</dbReference>
<reference evidence="5 6" key="1">
    <citation type="journal article" date="2011" name="Proc. Natl. Acad. Sci. U.S.A.">
        <title>Comparative genomics of xylose-fermenting fungi for enhanced biofuel production.</title>
        <authorList>
            <person name="Wohlbach D.J."/>
            <person name="Kuo A."/>
            <person name="Sato T.K."/>
            <person name="Potts K.M."/>
            <person name="Salamov A.A."/>
            <person name="LaButti K.M."/>
            <person name="Sun H."/>
            <person name="Clum A."/>
            <person name="Pangilinan J.L."/>
            <person name="Lindquist E.A."/>
            <person name="Lucas S."/>
            <person name="Lapidus A."/>
            <person name="Jin M."/>
            <person name="Gunawan C."/>
            <person name="Balan V."/>
            <person name="Dale B.E."/>
            <person name="Jeffries T.W."/>
            <person name="Zinkel R."/>
            <person name="Barry K.W."/>
            <person name="Grigoriev I.V."/>
            <person name="Gasch A.P."/>
        </authorList>
    </citation>
    <scope>NUCLEOTIDE SEQUENCE [LARGE SCALE GENOMIC DNA]</scope>
    <source>
        <strain evidence="6">ATCC 10573 / BCRC 21748 / CBS 615 / JCM 9827 / NBRC 10315 / NRRL Y-1498 / VKM Y-70</strain>
    </source>
</reference>
<dbReference type="GeneID" id="18248108"/>
<feature type="compositionally biased region" description="Polar residues" evidence="3">
    <location>
        <begin position="227"/>
        <end position="242"/>
    </location>
</feature>
<evidence type="ECO:0000256" key="3">
    <source>
        <dbReference type="SAM" id="MobiDB-lite"/>
    </source>
</evidence>
<dbReference type="eggNOG" id="KOG4209">
    <property type="taxonomic scope" value="Eukaryota"/>
</dbReference>
<dbReference type="PANTHER" id="PTHR23236">
    <property type="entry name" value="EUKARYOTIC TRANSLATION INITIATION FACTOR 4B/4H"/>
    <property type="match status" value="1"/>
</dbReference>
<dbReference type="GO" id="GO:0008143">
    <property type="term" value="F:poly(A) binding"/>
    <property type="evidence" value="ECO:0007669"/>
    <property type="project" value="TreeGrafter"/>
</dbReference>
<evidence type="ECO:0000259" key="4">
    <source>
        <dbReference type="PROSITE" id="PS50102"/>
    </source>
</evidence>
<dbReference type="SMART" id="SM00360">
    <property type="entry name" value="RRM"/>
    <property type="match status" value="1"/>
</dbReference>
<feature type="compositionally biased region" description="Polar residues" evidence="3">
    <location>
        <begin position="1"/>
        <end position="35"/>
    </location>
</feature>
<feature type="domain" description="RRM" evidence="4">
    <location>
        <begin position="62"/>
        <end position="140"/>
    </location>
</feature>
<dbReference type="PANTHER" id="PTHR23236:SF12">
    <property type="entry name" value="EUKARYOTIC INITIATION FACTOR 4B-RELATED"/>
    <property type="match status" value="1"/>
</dbReference>
<evidence type="ECO:0000313" key="6">
    <source>
        <dbReference type="Proteomes" id="UP000000707"/>
    </source>
</evidence>
<name>G3BEX0_CANTC</name>
<dbReference type="GO" id="GO:0005737">
    <property type="term" value="C:cytoplasm"/>
    <property type="evidence" value="ECO:0007669"/>
    <property type="project" value="TreeGrafter"/>
</dbReference>
<gene>
    <name evidence="5" type="ORF">CANTEDRAFT_115982</name>
</gene>
<keyword evidence="6" id="KW-1185">Reference proteome</keyword>
<dbReference type="OrthoDB" id="4726at2759"/>
<dbReference type="Gene3D" id="3.30.70.330">
    <property type="match status" value="1"/>
</dbReference>
<dbReference type="EMBL" id="GL996528">
    <property type="protein sequence ID" value="EGV59957.1"/>
    <property type="molecule type" value="Genomic_DNA"/>
</dbReference>
<dbReference type="Proteomes" id="UP000000707">
    <property type="component" value="Unassembled WGS sequence"/>
</dbReference>
<dbReference type="InterPro" id="IPR012677">
    <property type="entry name" value="Nucleotide-bd_a/b_plait_sf"/>
</dbReference>
<dbReference type="Pfam" id="PF00076">
    <property type="entry name" value="RRM_1"/>
    <property type="match status" value="1"/>
</dbReference>
<dbReference type="InterPro" id="IPR035979">
    <property type="entry name" value="RBD_domain_sf"/>
</dbReference>
<keyword evidence="1 2" id="KW-0694">RNA-binding</keyword>
<feature type="compositionally biased region" description="Polar residues" evidence="3">
    <location>
        <begin position="44"/>
        <end position="53"/>
    </location>
</feature>
<dbReference type="SUPFAM" id="SSF54928">
    <property type="entry name" value="RNA-binding domain, RBD"/>
    <property type="match status" value="1"/>
</dbReference>
<dbReference type="RefSeq" id="XP_006689171.1">
    <property type="nucleotide sequence ID" value="XM_006689108.1"/>
</dbReference>
<evidence type="ECO:0000256" key="1">
    <source>
        <dbReference type="ARBA" id="ARBA00022884"/>
    </source>
</evidence>
<sequence length="242" mass="26194">MSEDTSMTGAEIVSQQPNTTVPDTFTDAETTTVPESTPIPAEPTPQTTETISPKVQEEVDSRSVYVGNVNFTSTPVQLEEFFHSVGVIERITILFDRFTGIPKGYAYIEFNSEEGAQKAISELDGKVFRNRELKVTAKRTNFPGMSRRARGSSGRFRGRGGYRGSRGGRGFVRGPGSRGRGRGRGRGGFMSVRGVLGNDDDGNGGPTEWNRGGRGRARGRGRERSLPDSQASTAPQPDSISV</sequence>
<protein>
    <submittedName>
        <fullName evidence="5">RNA-binding domain-containing protein</fullName>
    </submittedName>
</protein>
<evidence type="ECO:0000313" key="5">
    <source>
        <dbReference type="EMBL" id="EGV59957.1"/>
    </source>
</evidence>
<dbReference type="HOGENOM" id="CLU_1147054_0_0_1"/>
<feature type="compositionally biased region" description="Gly residues" evidence="3">
    <location>
        <begin position="159"/>
        <end position="178"/>
    </location>
</feature>
<feature type="region of interest" description="Disordered" evidence="3">
    <location>
        <begin position="1"/>
        <end position="53"/>
    </location>
</feature>
<dbReference type="STRING" id="590646.G3BEX0"/>
<accession>G3BEX0</accession>
<proteinExistence type="predicted"/>
<dbReference type="AlphaFoldDB" id="G3BEX0"/>
<evidence type="ECO:0000256" key="2">
    <source>
        <dbReference type="PROSITE-ProRule" id="PRU00176"/>
    </source>
</evidence>
<feature type="region of interest" description="Disordered" evidence="3">
    <location>
        <begin position="143"/>
        <end position="242"/>
    </location>
</feature>
<dbReference type="InterPro" id="IPR000504">
    <property type="entry name" value="RRM_dom"/>
</dbReference>